<dbReference type="Gene3D" id="3.40.50.1820">
    <property type="entry name" value="alpha/beta hydrolase"/>
    <property type="match status" value="1"/>
</dbReference>
<sequence>MHSFDEMFNETDFNLYKSNLFCSTFKYKVDNEIVYGYAIKPKAAGKKLPVLIYNRGGNGNFGMIKFPMMMFNLFPIANEGFVIIGSQYRGTGVKNTKVHDEFGGQDVQDVVVLTDLISGIDGVDSERLGIFGSSRGGMQTHLAVKQLKKVKAIATLAGNTDLLAGLEYRPFMEKIYLKRIPNYKENKEQELAKRSVIKWVDKLSKEVPILLLHGTHDKKVSVNHSKKFAESLSKNGIPHKLVLYSGENHSFSNNIHNVNEELIKWFSLYL</sequence>
<evidence type="ECO:0000313" key="4">
    <source>
        <dbReference type="Proteomes" id="UP001247805"/>
    </source>
</evidence>
<evidence type="ECO:0000313" key="3">
    <source>
        <dbReference type="EMBL" id="MDU0353663.1"/>
    </source>
</evidence>
<keyword evidence="4" id="KW-1185">Reference proteome</keyword>
<keyword evidence="1" id="KW-0378">Hydrolase</keyword>
<reference evidence="3 4" key="1">
    <citation type="submission" date="2023-10" db="EMBL/GenBank/DDBJ databases">
        <title>Glaciecola aquimarina strain GGW-M5 nov., isolated from a coastal seawater.</title>
        <authorList>
            <person name="Bayburt H."/>
            <person name="Kim J.M."/>
            <person name="Choi B.J."/>
            <person name="Jeon C.O."/>
        </authorList>
    </citation>
    <scope>NUCLEOTIDE SEQUENCE [LARGE SCALE GENOMIC DNA]</scope>
    <source>
        <strain evidence="3 4">KCTC 32108</strain>
    </source>
</reference>
<accession>A0ABU3SUK1</accession>
<evidence type="ECO:0000259" key="2">
    <source>
        <dbReference type="Pfam" id="PF00326"/>
    </source>
</evidence>
<dbReference type="EMBL" id="JAWDIO010000002">
    <property type="protein sequence ID" value="MDU0353663.1"/>
    <property type="molecule type" value="Genomic_DNA"/>
</dbReference>
<dbReference type="InterPro" id="IPR029058">
    <property type="entry name" value="AB_hydrolase_fold"/>
</dbReference>
<dbReference type="RefSeq" id="WP_316025316.1">
    <property type="nucleotide sequence ID" value="NZ_JAWDIO010000002.1"/>
</dbReference>
<comment type="caution">
    <text evidence="3">The sequence shown here is derived from an EMBL/GenBank/DDBJ whole genome shotgun (WGS) entry which is preliminary data.</text>
</comment>
<dbReference type="InterPro" id="IPR001375">
    <property type="entry name" value="Peptidase_S9_cat"/>
</dbReference>
<dbReference type="PANTHER" id="PTHR42776">
    <property type="entry name" value="SERINE PEPTIDASE S9 FAMILY MEMBER"/>
    <property type="match status" value="1"/>
</dbReference>
<gene>
    <name evidence="3" type="ORF">RS130_06710</name>
</gene>
<dbReference type="Pfam" id="PF00326">
    <property type="entry name" value="Peptidase_S9"/>
    <property type="match status" value="1"/>
</dbReference>
<evidence type="ECO:0000256" key="1">
    <source>
        <dbReference type="ARBA" id="ARBA00022801"/>
    </source>
</evidence>
<feature type="domain" description="Peptidase S9 prolyl oligopeptidase catalytic" evidence="2">
    <location>
        <begin position="70"/>
        <end position="267"/>
    </location>
</feature>
<proteinExistence type="predicted"/>
<dbReference type="PANTHER" id="PTHR42776:SF27">
    <property type="entry name" value="DIPEPTIDYL PEPTIDASE FAMILY MEMBER 6"/>
    <property type="match status" value="1"/>
</dbReference>
<organism evidence="3 4">
    <name type="scientific">Paraglaciecola aquimarina</name>
    <dbReference type="NCBI Taxonomy" id="1235557"/>
    <lineage>
        <taxon>Bacteria</taxon>
        <taxon>Pseudomonadati</taxon>
        <taxon>Pseudomonadota</taxon>
        <taxon>Gammaproteobacteria</taxon>
        <taxon>Alteromonadales</taxon>
        <taxon>Alteromonadaceae</taxon>
        <taxon>Paraglaciecola</taxon>
    </lineage>
</organism>
<dbReference type="SUPFAM" id="SSF53474">
    <property type="entry name" value="alpha/beta-Hydrolases"/>
    <property type="match status" value="1"/>
</dbReference>
<name>A0ABU3SUK1_9ALTE</name>
<protein>
    <submittedName>
        <fullName evidence="3">Prolyl oligopeptidase family serine peptidase</fullName>
    </submittedName>
</protein>
<dbReference type="Proteomes" id="UP001247805">
    <property type="component" value="Unassembled WGS sequence"/>
</dbReference>